<gene>
    <name evidence="1" type="ORF">NQ176_g1616</name>
</gene>
<dbReference type="Proteomes" id="UP001143910">
    <property type="component" value="Unassembled WGS sequence"/>
</dbReference>
<keyword evidence="2" id="KW-1185">Reference proteome</keyword>
<comment type="caution">
    <text evidence="1">The sequence shown here is derived from an EMBL/GenBank/DDBJ whole genome shotgun (WGS) entry which is preliminary data.</text>
</comment>
<protein>
    <submittedName>
        <fullName evidence="1">Uncharacterized protein</fullName>
    </submittedName>
</protein>
<evidence type="ECO:0000313" key="1">
    <source>
        <dbReference type="EMBL" id="KAJ2982092.1"/>
    </source>
</evidence>
<proteinExistence type="predicted"/>
<sequence length="426" mass="47773">MADSSQTLTDLSSVVAENVRKIDEFLQVSNLPALSLGVDGSARFPVGQENVTIHDARRAAMKACKEIHDLLWTPEERMLAQFTPFLDMLPLQAMHRFGILEAIPRNGSASYEDIAAKTRLHPVHLRRLLRLSMATGFFDETEDGKVCHNACSVMLLSRPHLLDIVGFMSELTVKASTRLIDAMERDPLLQEPNTTGFNLAFQTDENFLLHLESNPKAAAMFGGTMKGMANNPGFSHDHMVRGYNWEELGTATVVDVGGSSGHTCVALAKAFPSLRFIIQDFASAMEHAKDNIKDESVRNRIEFMTHDFFTPQPQLPDAKVYLLRWILHDWPAAYCLKILRNLTAGMAPGSSIIIAEVIMPPRGVLPWPEERFIASQDIIMMLLHNSQERTLDEYKQLMADASPKLHYVNHITPENSIMSFIEFGFH</sequence>
<name>A0ACC1NS25_9HYPO</name>
<dbReference type="EMBL" id="JANJQO010000094">
    <property type="protein sequence ID" value="KAJ2982092.1"/>
    <property type="molecule type" value="Genomic_DNA"/>
</dbReference>
<reference evidence="1" key="1">
    <citation type="submission" date="2022-08" db="EMBL/GenBank/DDBJ databases">
        <title>Genome Sequence of Lecanicillium fungicola.</title>
        <authorList>
            <person name="Buettner E."/>
        </authorList>
    </citation>
    <scope>NUCLEOTIDE SEQUENCE</scope>
    <source>
        <strain evidence="1">Babe33</strain>
    </source>
</reference>
<accession>A0ACC1NS25</accession>
<evidence type="ECO:0000313" key="2">
    <source>
        <dbReference type="Proteomes" id="UP001143910"/>
    </source>
</evidence>
<organism evidence="1 2">
    <name type="scientific">Zarea fungicola</name>
    <dbReference type="NCBI Taxonomy" id="93591"/>
    <lineage>
        <taxon>Eukaryota</taxon>
        <taxon>Fungi</taxon>
        <taxon>Dikarya</taxon>
        <taxon>Ascomycota</taxon>
        <taxon>Pezizomycotina</taxon>
        <taxon>Sordariomycetes</taxon>
        <taxon>Hypocreomycetidae</taxon>
        <taxon>Hypocreales</taxon>
        <taxon>Cordycipitaceae</taxon>
        <taxon>Zarea</taxon>
    </lineage>
</organism>